<gene>
    <name evidence="1" type="ORF">HMEPL2_11130</name>
</gene>
<proteinExistence type="predicted"/>
<name>A0A6F8X977_9GAMM</name>
<dbReference type="AlphaFoldDB" id="A0A6F8X977"/>
<dbReference type="RefSeq" id="WP_172514661.1">
    <property type="nucleotide sequence ID" value="NZ_AP022869.1"/>
</dbReference>
<organism evidence="1 2">
    <name type="scientific">Vreelandella aquamarina</name>
    <dbReference type="NCBI Taxonomy" id="77097"/>
    <lineage>
        <taxon>Bacteria</taxon>
        <taxon>Pseudomonadati</taxon>
        <taxon>Pseudomonadota</taxon>
        <taxon>Gammaproteobacteria</taxon>
        <taxon>Oceanospirillales</taxon>
        <taxon>Halomonadaceae</taxon>
        <taxon>Vreelandella</taxon>
    </lineage>
</organism>
<sequence length="132" mass="14887">MNQADLDGLYELYATWCVRLGESGKQVIVQIYQPSEYGAARAAGFETIIWTLYRYPGEEADILRELEGMSLFAVTMPRHLALQGLAKRLPVNVYVHTVNTQREWAMFQALGVSGLYTDWLPDPNIEVSDESG</sequence>
<reference evidence="1 2" key="1">
    <citation type="submission" date="2020-03" db="EMBL/GenBank/DDBJ databases">
        <title>Complete Genome Sequence of Halomonas meridiana strain Eplume2, isolated from hydrothermal-plume in the north east Pacific Ocean.</title>
        <authorList>
            <person name="Kurihara Y."/>
            <person name="Kawai S."/>
            <person name="Sakai A."/>
            <person name="Galipon J."/>
            <person name="Arakawa K."/>
        </authorList>
    </citation>
    <scope>NUCLEOTIDE SEQUENCE [LARGE SCALE GENOMIC DNA]</scope>
    <source>
        <strain evidence="1 2">Eplume2</strain>
    </source>
</reference>
<dbReference type="Gene3D" id="3.20.20.190">
    <property type="entry name" value="Phosphatidylinositol (PI) phosphodiesterase"/>
    <property type="match status" value="1"/>
</dbReference>
<evidence type="ECO:0000313" key="1">
    <source>
        <dbReference type="EMBL" id="BCB70762.1"/>
    </source>
</evidence>
<protein>
    <recommendedName>
        <fullName evidence="3">GP-PDE domain-containing protein</fullName>
    </recommendedName>
</protein>
<dbReference type="InterPro" id="IPR017946">
    <property type="entry name" value="PLC-like_Pdiesterase_TIM-brl"/>
</dbReference>
<dbReference type="EMBL" id="AP022869">
    <property type="protein sequence ID" value="BCB70762.1"/>
    <property type="molecule type" value="Genomic_DNA"/>
</dbReference>
<dbReference type="GO" id="GO:0006629">
    <property type="term" value="P:lipid metabolic process"/>
    <property type="evidence" value="ECO:0007669"/>
    <property type="project" value="InterPro"/>
</dbReference>
<dbReference type="GO" id="GO:0008081">
    <property type="term" value="F:phosphoric diester hydrolase activity"/>
    <property type="evidence" value="ECO:0007669"/>
    <property type="project" value="InterPro"/>
</dbReference>
<dbReference type="SUPFAM" id="SSF51695">
    <property type="entry name" value="PLC-like phosphodiesterases"/>
    <property type="match status" value="1"/>
</dbReference>
<keyword evidence="2" id="KW-1185">Reference proteome</keyword>
<accession>A0A6F8X977</accession>
<evidence type="ECO:0008006" key="3">
    <source>
        <dbReference type="Google" id="ProtNLM"/>
    </source>
</evidence>
<evidence type="ECO:0000313" key="2">
    <source>
        <dbReference type="Proteomes" id="UP000501053"/>
    </source>
</evidence>
<dbReference type="Proteomes" id="UP000501053">
    <property type="component" value="Chromosome"/>
</dbReference>